<dbReference type="HOGENOM" id="CLU_850214_0_0_1"/>
<dbReference type="eggNOG" id="ENOG502SF95">
    <property type="taxonomic scope" value="Eukaryota"/>
</dbReference>
<dbReference type="PhylomeDB" id="B8MFQ6"/>
<feature type="domain" description="SRR1-like" evidence="1">
    <location>
        <begin position="152"/>
        <end position="286"/>
    </location>
</feature>
<dbReference type="OrthoDB" id="5230585at2759"/>
<dbReference type="Pfam" id="PF07985">
    <property type="entry name" value="SRR1"/>
    <property type="match status" value="1"/>
</dbReference>
<dbReference type="AlphaFoldDB" id="B8MFQ6"/>
<sequence length="327" mass="37149">MSDRADKIRDLYLKGKELFPRQTMEVMGKILKGYKTGKCKNADFIIPDYVDGNESPHPNEVTLDLGYHVHVEGAKLKAMGYVPIQMFRLGLGHQITVLESDFDKAYAQNLKAPKAHDIQELENLRDEAYKNWIMNPARDSVQATLKGIKIGKLKKVTKIIAFGNGSLWYGWKREMGLIKNFVAQHAVIQEIRDFIQKTCNQEVTCYAQEPKYTPADEKVLLAHFGIQPLEEIEALLQVDEKTLVFAMNQDMPLLQILADISKPPAMILCGEVNITEKLEDYDSKKMSACPTSPRVQSLIHSYLEPLKIDDTDSLFESGNKTRLYVLK</sequence>
<dbReference type="Proteomes" id="UP000001745">
    <property type="component" value="Unassembled WGS sequence"/>
</dbReference>
<accession>B8MFQ6</accession>
<dbReference type="InterPro" id="IPR012942">
    <property type="entry name" value="SRR1-like"/>
</dbReference>
<evidence type="ECO:0000313" key="2">
    <source>
        <dbReference type="EMBL" id="EED17046.1"/>
    </source>
</evidence>
<dbReference type="VEuPathDB" id="FungiDB:TSTA_021070"/>
<gene>
    <name evidence="2" type="ORF">TSTA_021070</name>
</gene>
<reference evidence="3" key="1">
    <citation type="journal article" date="2015" name="Genome Announc.">
        <title>Genome sequence of the AIDS-associated pathogen Penicillium marneffei (ATCC18224) and its near taxonomic relative Talaromyces stipitatus (ATCC10500).</title>
        <authorList>
            <person name="Nierman W.C."/>
            <person name="Fedorova-Abrams N.D."/>
            <person name="Andrianopoulos A."/>
        </authorList>
    </citation>
    <scope>NUCLEOTIDE SEQUENCE [LARGE SCALE GENOMIC DNA]</scope>
    <source>
        <strain evidence="3">ATCC 10500 / CBS 375.48 / QM 6759 / NRRL 1006</strain>
    </source>
</reference>
<dbReference type="EMBL" id="EQ962656">
    <property type="protein sequence ID" value="EED17046.1"/>
    <property type="molecule type" value="Genomic_DNA"/>
</dbReference>
<evidence type="ECO:0000259" key="1">
    <source>
        <dbReference type="Pfam" id="PF07985"/>
    </source>
</evidence>
<organism evidence="2 3">
    <name type="scientific">Talaromyces stipitatus (strain ATCC 10500 / CBS 375.48 / QM 6759 / NRRL 1006)</name>
    <name type="common">Penicillium stipitatum</name>
    <dbReference type="NCBI Taxonomy" id="441959"/>
    <lineage>
        <taxon>Eukaryota</taxon>
        <taxon>Fungi</taxon>
        <taxon>Dikarya</taxon>
        <taxon>Ascomycota</taxon>
        <taxon>Pezizomycotina</taxon>
        <taxon>Eurotiomycetes</taxon>
        <taxon>Eurotiomycetidae</taxon>
        <taxon>Eurotiales</taxon>
        <taxon>Trichocomaceae</taxon>
        <taxon>Talaromyces</taxon>
        <taxon>Talaromyces sect. Talaromyces</taxon>
    </lineage>
</organism>
<dbReference type="GeneID" id="8109364"/>
<dbReference type="PANTHER" id="PTHR42080">
    <property type="entry name" value="SRR1 DOMAIN-CONTAINING PROTEIN"/>
    <property type="match status" value="1"/>
</dbReference>
<proteinExistence type="predicted"/>
<evidence type="ECO:0000313" key="3">
    <source>
        <dbReference type="Proteomes" id="UP000001745"/>
    </source>
</evidence>
<name>B8MFQ6_TALSN</name>
<dbReference type="PANTHER" id="PTHR42080:SF3">
    <property type="entry name" value="SRR1-LIKE DOMAIN-CONTAINING PROTEIN"/>
    <property type="match status" value="1"/>
</dbReference>
<protein>
    <recommendedName>
        <fullName evidence="1">SRR1-like domain-containing protein</fullName>
    </recommendedName>
</protein>
<dbReference type="InParanoid" id="B8MFQ6"/>
<dbReference type="RefSeq" id="XP_002484280.1">
    <property type="nucleotide sequence ID" value="XM_002484235.1"/>
</dbReference>
<keyword evidence="3" id="KW-1185">Reference proteome</keyword>